<dbReference type="PANTHER" id="PTHR43319">
    <property type="entry name" value="BETA-LACTAMASE-RELATED"/>
    <property type="match status" value="1"/>
</dbReference>
<proteinExistence type="predicted"/>
<dbReference type="RefSeq" id="WP_166198140.1">
    <property type="nucleotide sequence ID" value="NZ_JAAOIV010000013.1"/>
</dbReference>
<dbReference type="SUPFAM" id="SSF56601">
    <property type="entry name" value="beta-lactamase/transpeptidase-like"/>
    <property type="match status" value="1"/>
</dbReference>
<dbReference type="PANTHER" id="PTHR43319:SF3">
    <property type="entry name" value="BETA-LACTAMASE-RELATED DOMAIN-CONTAINING PROTEIN"/>
    <property type="match status" value="1"/>
</dbReference>
<dbReference type="InterPro" id="IPR001466">
    <property type="entry name" value="Beta-lactam-related"/>
</dbReference>
<name>A0A967B1M2_9MICO</name>
<evidence type="ECO:0000259" key="1">
    <source>
        <dbReference type="Pfam" id="PF00144"/>
    </source>
</evidence>
<dbReference type="Proteomes" id="UP000744769">
    <property type="component" value="Unassembled WGS sequence"/>
</dbReference>
<dbReference type="EMBL" id="JAAOIV010000013">
    <property type="protein sequence ID" value="NHN57149.1"/>
    <property type="molecule type" value="Genomic_DNA"/>
</dbReference>
<dbReference type="AlphaFoldDB" id="A0A967B1M2"/>
<gene>
    <name evidence="2" type="ORF">G9U51_15365</name>
</gene>
<comment type="caution">
    <text evidence="2">The sequence shown here is derived from an EMBL/GenBank/DDBJ whole genome shotgun (WGS) entry which is preliminary data.</text>
</comment>
<reference evidence="2" key="1">
    <citation type="submission" date="2020-03" db="EMBL/GenBank/DDBJ databases">
        <title>Draft sequencing of Calidifontibacter sp. DB0510.</title>
        <authorList>
            <person name="Kim D.-U."/>
        </authorList>
    </citation>
    <scope>NUCLEOTIDE SEQUENCE</scope>
    <source>
        <strain evidence="2">DB0510</strain>
    </source>
</reference>
<evidence type="ECO:0000313" key="3">
    <source>
        <dbReference type="Proteomes" id="UP000744769"/>
    </source>
</evidence>
<keyword evidence="3" id="KW-1185">Reference proteome</keyword>
<feature type="domain" description="Beta-lactamase-related" evidence="1">
    <location>
        <begin position="26"/>
        <end position="339"/>
    </location>
</feature>
<evidence type="ECO:0000313" key="2">
    <source>
        <dbReference type="EMBL" id="NHN57149.1"/>
    </source>
</evidence>
<dbReference type="InterPro" id="IPR052907">
    <property type="entry name" value="Beta-lactamase/esterase"/>
</dbReference>
<organism evidence="2 3">
    <name type="scientific">Metallococcus carri</name>
    <dbReference type="NCBI Taxonomy" id="1656884"/>
    <lineage>
        <taxon>Bacteria</taxon>
        <taxon>Bacillati</taxon>
        <taxon>Actinomycetota</taxon>
        <taxon>Actinomycetes</taxon>
        <taxon>Micrococcales</taxon>
        <taxon>Dermacoccaceae</taxon>
        <taxon>Metallococcus</taxon>
    </lineage>
</organism>
<dbReference type="Pfam" id="PF00144">
    <property type="entry name" value="Beta-lactamase"/>
    <property type="match status" value="1"/>
</dbReference>
<dbReference type="InterPro" id="IPR012338">
    <property type="entry name" value="Beta-lactam/transpept-like"/>
</dbReference>
<protein>
    <submittedName>
        <fullName evidence="2">Beta-lactamase family protein</fullName>
    </submittedName>
</protein>
<dbReference type="Gene3D" id="3.40.710.10">
    <property type="entry name" value="DD-peptidase/beta-lactamase superfamily"/>
    <property type="match status" value="1"/>
</dbReference>
<accession>A0A967B1M2</accession>
<sequence>MSVDLAEAEALVRERGIPAQLSVQHADGQVLADLAVNCPADGLFWIFSASKPFVGLVVHELITRGDLDIDAPVADYWPEFAHGGKGHITLRQVLQHRTGMPTAGHPLVDILTMPSWPVLVRRIERAKPRFTGPAPDPAYQFVIYGHLLGEVVQRVTGEPVARVLDELILRPLGAHDTHLGLTGAQLPRAVSFVGGTGDARAVAAFLNRPHVRRAVIPAAGLSTTAHDLARFYRMLLGGGEIDGVRVVAQESIERMREPSSDGGVDRFIGLPMRWGQGFQLALPPEVATDPFGTLASPNTFGHNGSDCCIGWADPDRGIAFGYLTARAMRSAEQNRHLGRVADAVLRAVDG</sequence>